<gene>
    <name evidence="1" type="ORF">BP5796_12355</name>
</gene>
<sequence>MNNIDKRSDSTTRKAILVLSASQNLVGHSVHEVVKADWAKDKARGVAEKFDNVGFTVDPTDVPGTLEALQQTLQARSWDGVLVGWCTRGHVEFTVLFEQIVAVIVQQVILQPQLKIMFSSGADNLVETTVRNFPA</sequence>
<comment type="caution">
    <text evidence="1">The sequence shown here is derived from an EMBL/GenBank/DDBJ whole genome shotgun (WGS) entry which is preliminary data.</text>
</comment>
<evidence type="ECO:0000313" key="2">
    <source>
        <dbReference type="Proteomes" id="UP000256328"/>
    </source>
</evidence>
<dbReference type="EMBL" id="PDLN01000021">
    <property type="protein sequence ID" value="RDW58425.1"/>
    <property type="molecule type" value="Genomic_DNA"/>
</dbReference>
<accession>A0A3D8Q9A5</accession>
<evidence type="ECO:0000313" key="1">
    <source>
        <dbReference type="EMBL" id="RDW58425.1"/>
    </source>
</evidence>
<reference evidence="1 2" key="1">
    <citation type="journal article" date="2018" name="IMA Fungus">
        <title>IMA Genome-F 9: Draft genome sequence of Annulohypoxylon stygium, Aspergillus mulundensis, Berkeleyomyces basicola (syn. Thielaviopsis basicola), Ceratocystis smalleyi, two Cercospora beticola strains, Coleophoma cylindrospora, Fusarium fracticaudum, Phialophora cf. hyalina, and Morchella septimelata.</title>
        <authorList>
            <person name="Wingfield B.D."/>
            <person name="Bills G.F."/>
            <person name="Dong Y."/>
            <person name="Huang W."/>
            <person name="Nel W.J."/>
            <person name="Swalarsk-Parry B.S."/>
            <person name="Vaghefi N."/>
            <person name="Wilken P.M."/>
            <person name="An Z."/>
            <person name="de Beer Z.W."/>
            <person name="De Vos L."/>
            <person name="Chen L."/>
            <person name="Duong T.A."/>
            <person name="Gao Y."/>
            <person name="Hammerbacher A."/>
            <person name="Kikkert J.R."/>
            <person name="Li Y."/>
            <person name="Li H."/>
            <person name="Li K."/>
            <person name="Li Q."/>
            <person name="Liu X."/>
            <person name="Ma X."/>
            <person name="Naidoo K."/>
            <person name="Pethybridge S.J."/>
            <person name="Sun J."/>
            <person name="Steenkamp E.T."/>
            <person name="van der Nest M.A."/>
            <person name="van Wyk S."/>
            <person name="Wingfield M.J."/>
            <person name="Xiong C."/>
            <person name="Yue Q."/>
            <person name="Zhang X."/>
        </authorList>
    </citation>
    <scope>NUCLEOTIDE SEQUENCE [LARGE SCALE GENOMIC DNA]</scope>
    <source>
        <strain evidence="1 2">BP5796</strain>
    </source>
</reference>
<name>A0A3D8Q9A5_9HELO</name>
<keyword evidence="2" id="KW-1185">Reference proteome</keyword>
<proteinExistence type="predicted"/>
<protein>
    <submittedName>
        <fullName evidence="1">Uncharacterized protein</fullName>
    </submittedName>
</protein>
<dbReference type="Proteomes" id="UP000256328">
    <property type="component" value="Unassembled WGS sequence"/>
</dbReference>
<dbReference type="OrthoDB" id="9986861at2759"/>
<organism evidence="1 2">
    <name type="scientific">Coleophoma crateriformis</name>
    <dbReference type="NCBI Taxonomy" id="565419"/>
    <lineage>
        <taxon>Eukaryota</taxon>
        <taxon>Fungi</taxon>
        <taxon>Dikarya</taxon>
        <taxon>Ascomycota</taxon>
        <taxon>Pezizomycotina</taxon>
        <taxon>Leotiomycetes</taxon>
        <taxon>Helotiales</taxon>
        <taxon>Dermateaceae</taxon>
        <taxon>Coleophoma</taxon>
    </lineage>
</organism>
<dbReference type="AlphaFoldDB" id="A0A3D8Q9A5"/>